<dbReference type="Pfam" id="PF06985">
    <property type="entry name" value="HET"/>
    <property type="match status" value="1"/>
</dbReference>
<name>A0A9Q9EQD4_9PEZI</name>
<proteinExistence type="predicted"/>
<dbReference type="InterPro" id="IPR052895">
    <property type="entry name" value="HetReg/Transcr_Mod"/>
</dbReference>
<dbReference type="InterPro" id="IPR010730">
    <property type="entry name" value="HET"/>
</dbReference>
<dbReference type="EMBL" id="CP099429">
    <property type="protein sequence ID" value="USW59010.1"/>
    <property type="molecule type" value="Genomic_DNA"/>
</dbReference>
<gene>
    <name evidence="2" type="ORF">Slin15195_G123290</name>
</gene>
<dbReference type="Proteomes" id="UP001056384">
    <property type="component" value="Chromosome 12"/>
</dbReference>
<dbReference type="OrthoDB" id="3629788at2759"/>
<evidence type="ECO:0000259" key="1">
    <source>
        <dbReference type="Pfam" id="PF06985"/>
    </source>
</evidence>
<protein>
    <submittedName>
        <fullName evidence="2">Heterokaryon incompatibility</fullName>
    </submittedName>
</protein>
<keyword evidence="3" id="KW-1185">Reference proteome</keyword>
<organism evidence="2 3">
    <name type="scientific">Septoria linicola</name>
    <dbReference type="NCBI Taxonomy" id="215465"/>
    <lineage>
        <taxon>Eukaryota</taxon>
        <taxon>Fungi</taxon>
        <taxon>Dikarya</taxon>
        <taxon>Ascomycota</taxon>
        <taxon>Pezizomycotina</taxon>
        <taxon>Dothideomycetes</taxon>
        <taxon>Dothideomycetidae</taxon>
        <taxon>Mycosphaerellales</taxon>
        <taxon>Mycosphaerellaceae</taxon>
        <taxon>Septoria</taxon>
    </lineage>
</organism>
<evidence type="ECO:0000313" key="2">
    <source>
        <dbReference type="EMBL" id="USW59010.1"/>
    </source>
</evidence>
<dbReference type="PANTHER" id="PTHR24148">
    <property type="entry name" value="ANKYRIN REPEAT DOMAIN-CONTAINING PROTEIN 39 HOMOLOG-RELATED"/>
    <property type="match status" value="1"/>
</dbReference>
<sequence>MQHFIHEPLREPQSEAGPREIRVLSLCAGQPGSDVHITIEKQVMPEDLHGDQIVSEQCWEALSYTWGSDTQPRRTIIIEHSATSYAFEVRENLYFALQHLRNMSQPRRLWIDAICMDQSDTKRARREKAWQIPIMHEIYSAASGTLIWFGILRVRKQDIFQLVQLIMEGYTSSGLSKHQLLNKDSVHDLQSCISFILEHQLPFIFTDDGHVGLGVDSVQPGDMVAAVLGAPNLFLLRPAGLVEQQYLVGSCFLQGYNWGEALLGPLPEDVTVVRRLDPNRAVYHPHSLNLSTGNSSFWDPRLNWEVLEPADGEAAWTINAPLGEARMKVPTSDYFKTHHDSKIVDIFLL</sequence>
<dbReference type="PANTHER" id="PTHR24148:SF73">
    <property type="entry name" value="HET DOMAIN PROTEIN (AFU_ORTHOLOGUE AFUA_8G01020)"/>
    <property type="match status" value="1"/>
</dbReference>
<evidence type="ECO:0000313" key="3">
    <source>
        <dbReference type="Proteomes" id="UP001056384"/>
    </source>
</evidence>
<reference evidence="2" key="1">
    <citation type="submission" date="2022-06" db="EMBL/GenBank/DDBJ databases">
        <title>Complete genome sequences of two strains of the flax pathogen Septoria linicola.</title>
        <authorList>
            <person name="Lapalu N."/>
            <person name="Simon A."/>
            <person name="Demenou B."/>
            <person name="Paumier D."/>
            <person name="Guillot M.-P."/>
            <person name="Gout L."/>
            <person name="Valade R."/>
        </authorList>
    </citation>
    <scope>NUCLEOTIDE SEQUENCE</scope>
    <source>
        <strain evidence="2">SE15195</strain>
    </source>
</reference>
<accession>A0A9Q9EQD4</accession>
<dbReference type="AlphaFoldDB" id="A0A9Q9EQD4"/>
<feature type="domain" description="Heterokaryon incompatibility" evidence="1">
    <location>
        <begin position="59"/>
        <end position="151"/>
    </location>
</feature>